<feature type="domain" description="Beta-xylosidase C-terminal Concanavalin A-like" evidence="6">
    <location>
        <begin position="356"/>
        <end position="550"/>
    </location>
</feature>
<dbReference type="InterPro" id="IPR006710">
    <property type="entry name" value="Glyco_hydro_43"/>
</dbReference>
<reference evidence="7 8" key="1">
    <citation type="submission" date="2022-08" db="EMBL/GenBank/DDBJ databases">
        <title>Reclassification of Massilia species as members of the genera Telluria, Duganella, Pseudoduganella, Mokoshia gen. nov. and Zemynaea gen. nov. using orthogonal and non-orthogonal genome-based approaches.</title>
        <authorList>
            <person name="Bowman J.P."/>
        </authorList>
    </citation>
    <scope>NUCLEOTIDE SEQUENCE [LARGE SCALE GENOMIC DNA]</scope>
    <source>
        <strain evidence="7 8">JCM 31606</strain>
    </source>
</reference>
<evidence type="ECO:0000313" key="7">
    <source>
        <dbReference type="EMBL" id="MCS0657783.1"/>
    </source>
</evidence>
<dbReference type="Proteomes" id="UP001204621">
    <property type="component" value="Unassembled WGS sequence"/>
</dbReference>
<evidence type="ECO:0000256" key="2">
    <source>
        <dbReference type="ARBA" id="ARBA00022801"/>
    </source>
</evidence>
<comment type="caution">
    <text evidence="7">The sequence shown here is derived from an EMBL/GenBank/DDBJ whole genome shotgun (WGS) entry which is preliminary data.</text>
</comment>
<keyword evidence="3 4" id="KW-0326">Glycosidase</keyword>
<comment type="similarity">
    <text evidence="1 4">Belongs to the glycosyl hydrolase 43 family.</text>
</comment>
<gene>
    <name evidence="7" type="ORF">NX778_06865</name>
</gene>
<evidence type="ECO:0000256" key="4">
    <source>
        <dbReference type="RuleBase" id="RU361187"/>
    </source>
</evidence>
<evidence type="ECO:0000259" key="6">
    <source>
        <dbReference type="Pfam" id="PF17851"/>
    </source>
</evidence>
<evidence type="ECO:0000256" key="1">
    <source>
        <dbReference type="ARBA" id="ARBA00009865"/>
    </source>
</evidence>
<name>A0ABT2CUX3_9BURK</name>
<sequence>MIRPSYRSAAALAGAVLLPMLLAACATAPRAQQASLANEPWVADLGDGRYKNPVLHADYSDPDAIRVGDMYYMTSSSFNSVPGLPLLASRDLVNWELVGHALPKLVPAEHFATPRLGDGVWAPCLRYHDGKFWIFYPDPDYGIYVITADNFAGPWSEPHLLLAGKGLEDPTPLWDDDGNAWLLHGWVKSRAGINNLLTLRRMAPDASRVLDEQGETIIDGSKLPGYRTLEGPKFYKQDGWYYVFAPAGGVEEGWQAVFRSRSIHGPYEVRTVMDQGKSPINGPHQGAWVRAQDGSDWFLHFQDKNAYGRVVHLQPMRWADGWPVIGEDGPHPGTGQPVLTHAKPVQGMPVKVPATSDEFDAPTLGLQWQWNANSQPGWYSLSERPGMLRLHTIAAPEATGYVRATPSILSQKLPAPAFVVNTHVQFNDAVDGDRAGLIVNAMQYAWIGLRKAGDATQLVYTTCSPAKMRCTETPSVILDHAPSSLYLRMQMADGAVASFAYSLDNANFITVGQPFSVSKGRWVGAQVGLFSVGDKPGAKQSSLDVDYFRVTAH</sequence>
<feature type="signal peptide" evidence="5">
    <location>
        <begin position="1"/>
        <end position="23"/>
    </location>
</feature>
<organism evidence="7 8">
    <name type="scientific">Massilia terrae</name>
    <dbReference type="NCBI Taxonomy" id="1811224"/>
    <lineage>
        <taxon>Bacteria</taxon>
        <taxon>Pseudomonadati</taxon>
        <taxon>Pseudomonadota</taxon>
        <taxon>Betaproteobacteria</taxon>
        <taxon>Burkholderiales</taxon>
        <taxon>Oxalobacteraceae</taxon>
        <taxon>Telluria group</taxon>
        <taxon>Massilia</taxon>
    </lineage>
</organism>
<dbReference type="InterPro" id="IPR013320">
    <property type="entry name" value="ConA-like_dom_sf"/>
</dbReference>
<dbReference type="EMBL" id="JANUGU010000001">
    <property type="protein sequence ID" value="MCS0657783.1"/>
    <property type="molecule type" value="Genomic_DNA"/>
</dbReference>
<dbReference type="PANTHER" id="PTHR42812">
    <property type="entry name" value="BETA-XYLOSIDASE"/>
    <property type="match status" value="1"/>
</dbReference>
<accession>A0ABT2CUX3</accession>
<dbReference type="GO" id="GO:0016787">
    <property type="term" value="F:hydrolase activity"/>
    <property type="evidence" value="ECO:0007669"/>
    <property type="project" value="UniProtKB-KW"/>
</dbReference>
<dbReference type="Pfam" id="PF17851">
    <property type="entry name" value="GH43_C2"/>
    <property type="match status" value="1"/>
</dbReference>
<dbReference type="RefSeq" id="WP_258810925.1">
    <property type="nucleotide sequence ID" value="NZ_JANUGU010000001.1"/>
</dbReference>
<dbReference type="PANTHER" id="PTHR42812:SF12">
    <property type="entry name" value="BETA-XYLOSIDASE-RELATED"/>
    <property type="match status" value="1"/>
</dbReference>
<dbReference type="Pfam" id="PF04616">
    <property type="entry name" value="Glyco_hydro_43"/>
    <property type="match status" value="1"/>
</dbReference>
<dbReference type="Gene3D" id="2.60.120.200">
    <property type="match status" value="1"/>
</dbReference>
<evidence type="ECO:0000256" key="5">
    <source>
        <dbReference type="SAM" id="SignalP"/>
    </source>
</evidence>
<dbReference type="SUPFAM" id="SSF75005">
    <property type="entry name" value="Arabinanase/levansucrase/invertase"/>
    <property type="match status" value="1"/>
</dbReference>
<dbReference type="Gene3D" id="2.115.10.20">
    <property type="entry name" value="Glycosyl hydrolase domain, family 43"/>
    <property type="match status" value="1"/>
</dbReference>
<dbReference type="InterPro" id="IPR051795">
    <property type="entry name" value="Glycosyl_Hydrlase_43"/>
</dbReference>
<dbReference type="PROSITE" id="PS51257">
    <property type="entry name" value="PROKAR_LIPOPROTEIN"/>
    <property type="match status" value="1"/>
</dbReference>
<proteinExistence type="inferred from homology"/>
<protein>
    <submittedName>
        <fullName evidence="7">Glycoside hydrolase 43 family protein</fullName>
    </submittedName>
</protein>
<dbReference type="CDD" id="cd09001">
    <property type="entry name" value="GH43_FsAxh1-like"/>
    <property type="match status" value="1"/>
</dbReference>
<evidence type="ECO:0000313" key="8">
    <source>
        <dbReference type="Proteomes" id="UP001204621"/>
    </source>
</evidence>
<dbReference type="InterPro" id="IPR023296">
    <property type="entry name" value="Glyco_hydro_beta-prop_sf"/>
</dbReference>
<keyword evidence="8" id="KW-1185">Reference proteome</keyword>
<keyword evidence="2 4" id="KW-0378">Hydrolase</keyword>
<dbReference type="InterPro" id="IPR041542">
    <property type="entry name" value="GH43_C2"/>
</dbReference>
<keyword evidence="5" id="KW-0732">Signal</keyword>
<feature type="chain" id="PRO_5045052517" evidence="5">
    <location>
        <begin position="24"/>
        <end position="553"/>
    </location>
</feature>
<dbReference type="SUPFAM" id="SSF49899">
    <property type="entry name" value="Concanavalin A-like lectins/glucanases"/>
    <property type="match status" value="1"/>
</dbReference>
<evidence type="ECO:0000256" key="3">
    <source>
        <dbReference type="ARBA" id="ARBA00023295"/>
    </source>
</evidence>